<feature type="compositionally biased region" description="Basic and acidic residues" evidence="1">
    <location>
        <begin position="57"/>
        <end position="70"/>
    </location>
</feature>
<dbReference type="InterPro" id="IPR044303">
    <property type="entry name" value="ZAT1/4/9"/>
</dbReference>
<gene>
    <name evidence="2" type="ORF">V6N11_013813</name>
</gene>
<keyword evidence="3" id="KW-1185">Reference proteome</keyword>
<feature type="compositionally biased region" description="Basic and acidic residues" evidence="1">
    <location>
        <begin position="37"/>
        <end position="50"/>
    </location>
</feature>
<protein>
    <submittedName>
        <fullName evidence="2">Uncharacterized protein</fullName>
    </submittedName>
</protein>
<evidence type="ECO:0000256" key="1">
    <source>
        <dbReference type="SAM" id="MobiDB-lite"/>
    </source>
</evidence>
<feature type="compositionally biased region" description="Basic residues" evidence="1">
    <location>
        <begin position="72"/>
        <end position="83"/>
    </location>
</feature>
<feature type="region of interest" description="Disordered" evidence="1">
    <location>
        <begin position="1"/>
        <end position="121"/>
    </location>
</feature>
<dbReference type="EMBL" id="JBBPBN010000064">
    <property type="protein sequence ID" value="KAK8986319.1"/>
    <property type="molecule type" value="Genomic_DNA"/>
</dbReference>
<sequence>MKCHLANHPLPPRTTPHHQLRNRTDSASSSSSSSGEEQEKSRETLLDDKSLAYGLRENPKKSFRESETKSRNPTRRRSKRKPKVGAANDATTDGIKKPKPLSLPSSIDSPELVSSVSDTSPKDDVAMCLMLLSRDAWKRNNVELKSQKPVESLEESE</sequence>
<comment type="caution">
    <text evidence="2">The sequence shown here is derived from an EMBL/GenBank/DDBJ whole genome shotgun (WGS) entry which is preliminary data.</text>
</comment>
<dbReference type="PANTHER" id="PTHR46326">
    <property type="entry name" value="ZINC FINGER PROTEIN ZAT1-RELATED"/>
    <property type="match status" value="1"/>
</dbReference>
<dbReference type="PANTHER" id="PTHR46326:SF8">
    <property type="entry name" value="C2H2-LIKE ZINC FINGER PROTEIN"/>
    <property type="match status" value="1"/>
</dbReference>
<accession>A0ABR2PD20</accession>
<dbReference type="Proteomes" id="UP001396334">
    <property type="component" value="Unassembled WGS sequence"/>
</dbReference>
<organism evidence="2 3">
    <name type="scientific">Hibiscus sabdariffa</name>
    <name type="common">roselle</name>
    <dbReference type="NCBI Taxonomy" id="183260"/>
    <lineage>
        <taxon>Eukaryota</taxon>
        <taxon>Viridiplantae</taxon>
        <taxon>Streptophyta</taxon>
        <taxon>Embryophyta</taxon>
        <taxon>Tracheophyta</taxon>
        <taxon>Spermatophyta</taxon>
        <taxon>Magnoliopsida</taxon>
        <taxon>eudicotyledons</taxon>
        <taxon>Gunneridae</taxon>
        <taxon>Pentapetalae</taxon>
        <taxon>rosids</taxon>
        <taxon>malvids</taxon>
        <taxon>Malvales</taxon>
        <taxon>Malvaceae</taxon>
        <taxon>Malvoideae</taxon>
        <taxon>Hibiscus</taxon>
    </lineage>
</organism>
<reference evidence="2 3" key="1">
    <citation type="journal article" date="2024" name="G3 (Bethesda)">
        <title>Genome assembly of Hibiscus sabdariffa L. provides insights into metabolisms of medicinal natural products.</title>
        <authorList>
            <person name="Kim T."/>
        </authorList>
    </citation>
    <scope>NUCLEOTIDE SEQUENCE [LARGE SCALE GENOMIC DNA]</scope>
    <source>
        <strain evidence="2">TK-2024</strain>
        <tissue evidence="2">Old leaves</tissue>
    </source>
</reference>
<name>A0ABR2PD20_9ROSI</name>
<evidence type="ECO:0000313" key="3">
    <source>
        <dbReference type="Proteomes" id="UP001396334"/>
    </source>
</evidence>
<proteinExistence type="predicted"/>
<evidence type="ECO:0000313" key="2">
    <source>
        <dbReference type="EMBL" id="KAK8986319.1"/>
    </source>
</evidence>
<feature type="compositionally biased region" description="Polar residues" evidence="1">
    <location>
        <begin position="103"/>
        <end position="119"/>
    </location>
</feature>